<dbReference type="PANTHER" id="PTHR21646">
    <property type="entry name" value="UBIQUITIN CARBOXYL-TERMINAL HYDROLASE"/>
    <property type="match status" value="1"/>
</dbReference>
<feature type="transmembrane region" description="Helical" evidence="2">
    <location>
        <begin position="2677"/>
        <end position="2703"/>
    </location>
</feature>
<feature type="compositionally biased region" description="Low complexity" evidence="1">
    <location>
        <begin position="4119"/>
        <end position="4137"/>
    </location>
</feature>
<dbReference type="GO" id="GO:0016579">
    <property type="term" value="P:protein deubiquitination"/>
    <property type="evidence" value="ECO:0007669"/>
    <property type="project" value="InterPro"/>
</dbReference>
<dbReference type="SMART" id="SM01411">
    <property type="entry name" value="Ephrin_rec_like"/>
    <property type="match status" value="4"/>
</dbReference>
<feature type="transmembrane region" description="Helical" evidence="2">
    <location>
        <begin position="2182"/>
        <end position="2201"/>
    </location>
</feature>
<gene>
    <name evidence="4" type="ORF">FNF28_02996</name>
</gene>
<evidence type="ECO:0000313" key="4">
    <source>
        <dbReference type="EMBL" id="KAA0166924.1"/>
    </source>
</evidence>
<feature type="transmembrane region" description="Helical" evidence="2">
    <location>
        <begin position="2375"/>
        <end position="2397"/>
    </location>
</feature>
<dbReference type="InterPro" id="IPR038765">
    <property type="entry name" value="Papain-like_cys_pep_sf"/>
</dbReference>
<dbReference type="Gene3D" id="3.90.70.10">
    <property type="entry name" value="Cysteine proteinases"/>
    <property type="match status" value="2"/>
</dbReference>
<dbReference type="InterPro" id="IPR001394">
    <property type="entry name" value="Peptidase_C19_UCH"/>
</dbReference>
<comment type="caution">
    <text evidence="4">The sequence shown here is derived from an EMBL/GenBank/DDBJ whole genome shotgun (WGS) entry which is preliminary data.</text>
</comment>
<feature type="transmembrane region" description="Helical" evidence="2">
    <location>
        <begin position="2608"/>
        <end position="2626"/>
    </location>
</feature>
<protein>
    <recommendedName>
        <fullName evidence="3">USP domain-containing protein</fullName>
    </recommendedName>
</protein>
<feature type="compositionally biased region" description="Low complexity" evidence="1">
    <location>
        <begin position="2482"/>
        <end position="2493"/>
    </location>
</feature>
<feature type="region of interest" description="Disordered" evidence="1">
    <location>
        <begin position="4018"/>
        <end position="4042"/>
    </location>
</feature>
<feature type="region of interest" description="Disordered" evidence="1">
    <location>
        <begin position="4093"/>
        <end position="4137"/>
    </location>
</feature>
<feature type="transmembrane region" description="Helical" evidence="2">
    <location>
        <begin position="2638"/>
        <end position="2657"/>
    </location>
</feature>
<dbReference type="PROSITE" id="PS00973">
    <property type="entry name" value="USP_2"/>
    <property type="match status" value="1"/>
</dbReference>
<dbReference type="SUPFAM" id="SSF54001">
    <property type="entry name" value="Cysteine proteinases"/>
    <property type="match status" value="1"/>
</dbReference>
<name>A0A5A8DQA0_CAFRO</name>
<dbReference type="Gene3D" id="2.10.50.10">
    <property type="entry name" value="Tumor Necrosis Factor Receptor, subunit A, domain 2"/>
    <property type="match status" value="2"/>
</dbReference>
<dbReference type="InterPro" id="IPR028889">
    <property type="entry name" value="USP"/>
</dbReference>
<dbReference type="InterPro" id="IPR050185">
    <property type="entry name" value="Ub_carboxyl-term_hydrolase"/>
</dbReference>
<feature type="region of interest" description="Disordered" evidence="1">
    <location>
        <begin position="3843"/>
        <end position="3876"/>
    </location>
</feature>
<dbReference type="InterPro" id="IPR018200">
    <property type="entry name" value="USP_CS"/>
</dbReference>
<dbReference type="Proteomes" id="UP000324907">
    <property type="component" value="Unassembled WGS sequence"/>
</dbReference>
<keyword evidence="2" id="KW-0812">Transmembrane</keyword>
<sequence length="4137" mass="441271">MATSYRCLIARAHFNRGVTGVLASHFVLSGLRNVVCGSEAASAPFRAFPGSETPDRVWDLAVEITELDNGLSRSMTMLPGPHGGGGVVTSANFTVAAQTAVVDFHVDLLDIGLYEVPGAIGARPLRVNESAPQPVFDMELGPRVDSTETSATLLVAKFEFDAPVIGFEPSRDFVAHGADFQNCAVSALDGSLVDQAWAGPDAASRCSMASPHVFANSTVRWAMNTTVYTVPLSTEFRTAATSASELIVPGQSVTLLTEVWATVRYSLPVRNVPTQAFTGLQGLTKLEGQLPVAVEAGDNLTDSGGCSRVWAMRMQLFVTVRFEAPVSHFDARRDLAVSGLRLVSQEATTKQVDPNPPPTDCGAVISAINAQLPTANRTTMQLNQARFNATPPECISTQKALLQDSPLSLSPASTSYTLGLQDKDLRPTGVALVFHDAATVQPDSIARSADVDVNLFCETAAFSELHIDENITLYNATASVSVTAFAAPMHLEFRSGPSLAPSTLIANGSFTLLQHLWAFQTFSVPVSRLPLAAFALSGLQRVPNLTASPFGTTENVTDAGGASRVWAVQLSVIEAAAKLTVLEHPVALCADFPSSDLGANGSCSSLLPVPRLRHNPSNAFQVATSVEFRTSVVRLRLYEMDEAGNFSALPTTHAVTSRRCLRARVEFDRSLIALETSHFVLQGLVARQCTGATAANPYAAVPDPSVPALAPPAERIPGGELRVWDLMVEVLDPSDGTFSFTMVPDATATGRRTAPAFSPTSLSRGGEYRAAPALVGLIESRWLPVRFSSDEYFPASFNTSEPIVASPRAIGTTQSPSLMREPLGVTSWPWLFVNVTFEAAVSRLEAEADAAAVVWPQANYTQYARSWLFEIEALGGADSVGAYVLPFREEVCALGASIGNATSRPLAVPAASQRCSGAVPRIGRAFRAPSSAVANLTAYPVESRFYESNHGEVGGRLDAKGTTISSLLWAAITFSVPVARVPPEAFVLLGGIEFAGGPPVAFHGNGTSGLGSRTWGMLVRVLANSSRLAFRPNNISSCRSLLVARGLANATSPAECAQGVMPSPPIDIDAVSGRLPVGVVEALAVPTSIAAFEDLNGDGLVAASERQLVSGQATFERCLILRVTFPTGVTMLHASNFKLQNMRPAACGAPNVTVQPRMPFGGTEMSSETWDLSVVVADGHDGNLTATLVPGQFARQTTVVTTVNGTSNSTVVETTFSASPELQVPASFGLELFFQTSVSNFSVSQVPGVVGAVSQGKMQLDKGVELDLAASARLAASYAASVARAVATTAGSAWESGITASTFASVTVTYEALVRWFDVHRDMRFSSATALGQPVSEDVLQAVIVTANDPTSWPFNYSLCWTNATRPGPPVYNCTLDCASVPTLTTNASVAQAFATPANYAKFCAPASLIAANAPSGAVDAFPMSETLIARRAPLLSNASLALNTYSKETREFSWRAAGLWTSAARRPRRFHSCPKNCVEFPSANASEAVRLLPDVLPFASCSRMQPKLSADPSQTWFVRFEQRAMVLDTDFVTRLSSAAAAVVAPLSYTNLTTVFFRVRLSLPVANLTWHSLYLKGVEANLEPAWHADDFTVYFFNLTVLDNQLVLSARPRALRQCTAAQAATGCTLPVPLLHWASEAERFDRALFFEAETTAMGAGWSGFRMLAEAFPSAGPESSVSGFLDLSARAAANGSSTVVLVAQFSRLVPNITRCYFDIGGTLQFIPGVNPVQDSRFPSTSWALTVANTQPGGGTISYRLSTTGTADRCTDAEKLAAQNAAAGTVPRLVQASSVAPPVLLCTGNTIPAGNNTRCDPCPAGSIPEVATGRTTCQKCAAGKVLTLFSDSTSLSSAVAATYRCEDCPAGTFSSAEGALAGACQVCPAGRFADNPGASKYCGKGLYTNLQGSTTCERCPVGEFQATEGQANCQACAAGTYQNELGQSGCKLCPVGTANDKTRQEFCQPCFGSNYESEVGSTACTACTSSLVNRNGVWRSARVSTPDHSSGLTNCTACVTGTNCSGSVGTGDFAVSSDGFFWWPYVEIRTLDDFVTRWESRRRTGRIRQLRLLQMGSDDLDGCQETPKRLSDQSLTHDFSPVPAGCPPADNARRVWVNCTEGFEGVLCSRCRFGYFSAGEACSKCEPWMTGAGWVMTFLGMFAFCGYSWTLFSRELAQAKGPEKKDSFAAILKVIINFITITTALGEFASRGAALSREVLESLSVLNSVSDAPAGAGASTSSPLECAFGLRFYTTFYLWFAAPGIVGLLITITFMARWAFNRFWVYRDTVKYDWNSDDVPLEFRQGICTSFVNNVSKAINVFVVAYFLIYINISTNMLASQQLTSNIDGFKYVVTDYSIVAYRPDAQRLPVIPTEEYDVMNTMFLLGIALWVTGIPLILCLYLGCLKNRLLEPEQVSKWLFLYDGYDLGLQYGTYDEKLMNSGVSIAQGMMIKLAKHTSLDKQRRWRRSYEVASSMRLAGLEPAVGGTAAAPGKAKSAGAQADKRNAVGAGGAGSDGAAKAGHSEAESGNTGWWWQRESPTDAAIDDVSCLSSGKVAESRVDEEVIRRSIARSHFQLAKYAEKYRGRNFYYWEFTVLARKIIVLLVSQAGSGPTQSLINCLVMLLFLVTHVIASPYDSADTDFAEFFALATLVVQQFGSLALYTFDAENAAPIFLGMNASTIQTVVIFFLMAITALCFLLLLVMGLFHFLVGMIAPVRALAASGGAGGIPKSCAWPCLAALCCEDRRDLAQRMKHDEERIRVSIFSSSRLCCRCDNTPQCPAWCRLFHAFDFFGCCRVSVAQAKSRYASHAPGSNDPMAKVSLPLSAFSLMLAEYILDTSSPEKWSNSTRKHRMNMQQRLLRQVDNELEVLARKLKPPAVFEFSSTELLDRRRRAFEMIAPDHIPLAEMDDEGAPSSDEEGDDEGGSAAKPSGGAEADERGKGHKKAGSSWTLANWGRRGNKDSKADPTAAAAAEAAGSSAAAAAAAAAAVAADELAAEKAAGLRRLAMSTSEESGDEETDVPAAAAGAGRRSHGSRLRSSHAAEAAGVGGDWGDAAWRVATPRAADRAGPAIVHGDTDQLAAVMTLLVLVGAVSWGAWKLAQRCSWDDPAKGTAASSWFSVAPFSQFRESPPAQPGIVGLTNLGNTCYLNAILQCVAQEPGLVRLLLDDDLESQVNASNPLGCQGEVAAALGGLFRESWSGKRSVVDTRGFRDRAGRFRRQLMLREQQDCHELLHWLLDAVHEDLNRGDNVPGAADAESFSMRSRSPALTTGPLRAARSGRAGAEAAIAKARRAWEQHQRADRSPVMDRWWSMLANRLQCKECDGLSLSFESSLCHPVTVPPAFQSVFATVIKEVRPADALLALAPWWKDLLGEEDAARAALPSVERASPPAGHPACAAAGVSPVHVVHLRLPVRATVGQAVQQLRSRLGLPERSVRLLAWRRRPSGNPTAVQGQALVRDVPDIIVSAHARWPRPRSPAGLAWQAARKEAAAAAAAADSEGASEGASEGEVASSGAAAAGAPCAAAGGDAGATSRFDVASADDEQAGAVLWVQSLRPRIVPRMDVHAAVERCFAAEREATFDDVYRLEEVLDGLPLPVFCPLAATHASFFFVALAWARMCYAARPSEEAASAARPGWPVSLRGVPIAAGPGPDAALALPARLPTPVTLNSKCQEVGPLEPDSSRPVLEVADGELRAKMSGADLRWLVPLWTDDASDDEAMDEAAWTASVRAKAEARIAEAAIEVARAHRDVGLAAQQWKRALDSAEDTSSRARSAASALADDETATAAAKDKALVALDAAHEALAAIRSRPITAPDPRRLPHLHADALVRDPPVCAPGPEIALTPPFELVEPSREDSEGEARQRGFESSAAMQEWEAADGSRPDRRVPLECCLRLLTTPETLPLSLQWRCEGCKAPREATKSQAWWSLPDVLVLPLQRFEHLPTGFMQKNNTPIAYPLALDMAPFLDPDSPDADSPARCEFSLFAVACHAGRLGSGHYTALVRSALNGSWWRADDGSVMELKTLAQHHGRTPAAAARRGSGGQAGERDGEEGELALLELEELVQSPSAYVLFYLRTSELPKASEALRAKLAEMGVQKLTEAPVPAASQEPEAEPGSKVTSRRAAGRRQGAARAAAAVGGAEATA</sequence>
<dbReference type="Pfam" id="PF07699">
    <property type="entry name" value="Ephrin_rec_like"/>
    <property type="match status" value="2"/>
</dbReference>
<feature type="transmembrane region" description="Helical" evidence="2">
    <location>
        <begin position="2311"/>
        <end position="2331"/>
    </location>
</feature>
<feature type="region of interest" description="Disordered" evidence="1">
    <location>
        <begin position="3000"/>
        <end position="3041"/>
    </location>
</feature>
<dbReference type="GO" id="GO:0004843">
    <property type="term" value="F:cysteine-type deubiquitinase activity"/>
    <property type="evidence" value="ECO:0007669"/>
    <property type="project" value="InterPro"/>
</dbReference>
<evidence type="ECO:0000256" key="1">
    <source>
        <dbReference type="SAM" id="MobiDB-lite"/>
    </source>
</evidence>
<evidence type="ECO:0000259" key="3">
    <source>
        <dbReference type="PROSITE" id="PS50235"/>
    </source>
</evidence>
<feature type="transmembrane region" description="Helical" evidence="2">
    <location>
        <begin position="2249"/>
        <end position="2272"/>
    </location>
</feature>
<feature type="domain" description="USP" evidence="3">
    <location>
        <begin position="3131"/>
        <end position="4069"/>
    </location>
</feature>
<dbReference type="EMBL" id="VLTL01000037">
    <property type="protein sequence ID" value="KAA0166924.1"/>
    <property type="molecule type" value="Genomic_DNA"/>
</dbReference>
<dbReference type="Pfam" id="PF00443">
    <property type="entry name" value="UCH"/>
    <property type="match status" value="1"/>
</dbReference>
<evidence type="ECO:0000313" key="5">
    <source>
        <dbReference type="Proteomes" id="UP000324907"/>
    </source>
</evidence>
<keyword evidence="2" id="KW-0472">Membrane</keyword>
<feature type="region of interest" description="Disordered" evidence="1">
    <location>
        <begin position="2894"/>
        <end position="2960"/>
    </location>
</feature>
<organism evidence="4 5">
    <name type="scientific">Cafeteria roenbergensis</name>
    <name type="common">Marine flagellate</name>
    <dbReference type="NCBI Taxonomy" id="33653"/>
    <lineage>
        <taxon>Eukaryota</taxon>
        <taxon>Sar</taxon>
        <taxon>Stramenopiles</taxon>
        <taxon>Bigyra</taxon>
        <taxon>Opalozoa</taxon>
        <taxon>Bicosoecida</taxon>
        <taxon>Cafeteriaceae</taxon>
        <taxon>Cafeteria</taxon>
    </lineage>
</organism>
<feature type="region of interest" description="Disordered" evidence="1">
    <location>
        <begin position="2482"/>
        <end position="2525"/>
    </location>
</feature>
<reference evidence="4 5" key="1">
    <citation type="submission" date="2019-07" db="EMBL/GenBank/DDBJ databases">
        <title>Genomes of Cafeteria roenbergensis.</title>
        <authorList>
            <person name="Fischer M.G."/>
            <person name="Hackl T."/>
            <person name="Roman M."/>
        </authorList>
    </citation>
    <scope>NUCLEOTIDE SEQUENCE [LARGE SCALE GENOMIC DNA]</scope>
    <source>
        <strain evidence="4 5">RCC970-E3</strain>
    </source>
</reference>
<feature type="compositionally biased region" description="Basic and acidic residues" evidence="1">
    <location>
        <begin position="3844"/>
        <end position="3858"/>
    </location>
</feature>
<dbReference type="CDD" id="cd00185">
    <property type="entry name" value="TNFRSF"/>
    <property type="match status" value="1"/>
</dbReference>
<keyword evidence="2" id="KW-1133">Transmembrane helix</keyword>
<feature type="compositionally biased region" description="Acidic residues" evidence="1">
    <location>
        <begin position="2900"/>
        <end position="2917"/>
    </location>
</feature>
<proteinExistence type="predicted"/>
<accession>A0A5A8DQA0</accession>
<evidence type="ECO:0000256" key="2">
    <source>
        <dbReference type="SAM" id="Phobius"/>
    </source>
</evidence>
<dbReference type="PROSITE" id="PS00972">
    <property type="entry name" value="USP_1"/>
    <property type="match status" value="1"/>
</dbReference>
<dbReference type="InterPro" id="IPR009030">
    <property type="entry name" value="Growth_fac_rcpt_cys_sf"/>
</dbReference>
<feature type="transmembrane region" description="Helical" evidence="2">
    <location>
        <begin position="2140"/>
        <end position="2161"/>
    </location>
</feature>
<dbReference type="SUPFAM" id="SSF57184">
    <property type="entry name" value="Growth factor receptor domain"/>
    <property type="match status" value="1"/>
</dbReference>
<dbReference type="InterPro" id="IPR011641">
    <property type="entry name" value="Tyr-kin_ephrin_A/B_rcpt-like"/>
</dbReference>
<feature type="compositionally biased region" description="Basic residues" evidence="1">
    <location>
        <begin position="3023"/>
        <end position="3032"/>
    </location>
</feature>
<dbReference type="PROSITE" id="PS50235">
    <property type="entry name" value="USP_3"/>
    <property type="match status" value="1"/>
</dbReference>